<reference evidence="1" key="1">
    <citation type="journal article" date="2020" name="Stud. Mycol.">
        <title>101 Dothideomycetes genomes: a test case for predicting lifestyles and emergence of pathogens.</title>
        <authorList>
            <person name="Haridas S."/>
            <person name="Albert R."/>
            <person name="Binder M."/>
            <person name="Bloem J."/>
            <person name="Labutti K."/>
            <person name="Salamov A."/>
            <person name="Andreopoulos B."/>
            <person name="Baker S."/>
            <person name="Barry K."/>
            <person name="Bills G."/>
            <person name="Bluhm B."/>
            <person name="Cannon C."/>
            <person name="Castanera R."/>
            <person name="Culley D."/>
            <person name="Daum C."/>
            <person name="Ezra D."/>
            <person name="Gonzalez J."/>
            <person name="Henrissat B."/>
            <person name="Kuo A."/>
            <person name="Liang C."/>
            <person name="Lipzen A."/>
            <person name="Lutzoni F."/>
            <person name="Magnuson J."/>
            <person name="Mondo S."/>
            <person name="Nolan M."/>
            <person name="Ohm R."/>
            <person name="Pangilinan J."/>
            <person name="Park H.-J."/>
            <person name="Ramirez L."/>
            <person name="Alfaro M."/>
            <person name="Sun H."/>
            <person name="Tritt A."/>
            <person name="Yoshinaga Y."/>
            <person name="Zwiers L.-H."/>
            <person name="Turgeon B."/>
            <person name="Goodwin S."/>
            <person name="Spatafora J."/>
            <person name="Crous P."/>
            <person name="Grigoriev I."/>
        </authorList>
    </citation>
    <scope>NUCLEOTIDE SEQUENCE</scope>
    <source>
        <strain evidence="1">CBS 113818</strain>
    </source>
</reference>
<keyword evidence="2" id="KW-1185">Reference proteome</keyword>
<dbReference type="EMBL" id="MU006226">
    <property type="protein sequence ID" value="KAF2826276.1"/>
    <property type="molecule type" value="Genomic_DNA"/>
</dbReference>
<feature type="non-terminal residue" evidence="1">
    <location>
        <position position="166"/>
    </location>
</feature>
<dbReference type="OrthoDB" id="3684005at2759"/>
<dbReference type="Proteomes" id="UP000799424">
    <property type="component" value="Unassembled WGS sequence"/>
</dbReference>
<name>A0A6A6ZZK1_9PLEO</name>
<protein>
    <submittedName>
        <fullName evidence="1">Uncharacterized protein</fullName>
    </submittedName>
</protein>
<evidence type="ECO:0000313" key="2">
    <source>
        <dbReference type="Proteomes" id="UP000799424"/>
    </source>
</evidence>
<proteinExistence type="predicted"/>
<gene>
    <name evidence="1" type="ORF">CC86DRAFT_292942</name>
</gene>
<evidence type="ECO:0000313" key="1">
    <source>
        <dbReference type="EMBL" id="KAF2826276.1"/>
    </source>
</evidence>
<dbReference type="AlphaFoldDB" id="A0A6A6ZZK1"/>
<organism evidence="1 2">
    <name type="scientific">Ophiobolus disseminans</name>
    <dbReference type="NCBI Taxonomy" id="1469910"/>
    <lineage>
        <taxon>Eukaryota</taxon>
        <taxon>Fungi</taxon>
        <taxon>Dikarya</taxon>
        <taxon>Ascomycota</taxon>
        <taxon>Pezizomycotina</taxon>
        <taxon>Dothideomycetes</taxon>
        <taxon>Pleosporomycetidae</taxon>
        <taxon>Pleosporales</taxon>
        <taxon>Pleosporineae</taxon>
        <taxon>Phaeosphaeriaceae</taxon>
        <taxon>Ophiobolus</taxon>
    </lineage>
</organism>
<accession>A0A6A6ZZK1</accession>
<sequence>MTIHVPQHDTAKRQNEQKKWPNGVLWGRRIIDIIECLSTTGEIYDYEVALWLRTHYVEPFGRIDGLDGLVVTEKEHLDPLLLAYERFINIEGKLALAQRLWVPGLEPIQQTPHQCFKFPELPGLSERKKWRAGEAFVKNGLTVQQRGTCEGGWRDERNWKRMIWSA</sequence>